<dbReference type="EMBL" id="CP036261">
    <property type="protein sequence ID" value="QDS88361.1"/>
    <property type="molecule type" value="Genomic_DNA"/>
</dbReference>
<sequence length="1571" mass="173794">MNSATIESTQKRNERSVRWEVDLRFLAKTLVVAAVAAAICGGIYWVRSSKLSESIQAKADTAAESQDWDQQIRWLEQLRILQPSDTQLAIQLARAADKSADSNDLEPVERRSRNDRAIRHLRSAVIALDESPGEERTVLERKLIARLLQYGPRYVNETQNRIIELSAPQDDPEMLLGLAQTRLMLSQGQAGKVKLDPDKFNRETGFWQWLAQQPLGSVVYTAWTANRDEISLAAALLELCTTKPEGAFAEADGSEKPKQIGDEVLANLSQKRDDGHAIWTVYSHLQSTQPDQAAKLLAEADDAALQRLKSLAAENENEPTQSDLSRNPFWDFQIVYQAAAAKLRDDPTPETRSGAAETLDALIALESLPVAPQAIEAVYLTRGQLFWDAQQREKAWELWSAGIERLEDASLDLHVAQARTSVAAGTVADAQQAVDKLAAITNRLTLALSGSTGTTLSAGQRKDRENALDAARWVAIYLNGQLALRQKQTVNAIAYLKKAVDSQAPAAANDRVGALALLGSAYEQAKSWDLAAAAFEQASNQMPAVMQYRVAAARAWGKAGNSDRSIDQWRGTNVNSAAILLEQAQAMIRQQTKRTASERDYGASMKTLEKAKLAINKMDDDQPEERRRLTVQMEILALAMPAAEDGSHKLEPQERLEQLLKQYPDSPELQSVAVISLASSNNLQQSRQHLDDLGRLAGEDSLLFCQTKASVLAMQGKAELAIETLTQHASKTPTDAVTCLTQGADIALSNSLQQRGFDLLRRVVAIAPTPDLIYRLHSLALSQPPSDTADATTETPSDDAQRSAEHWENMLRDDEGSSGAWWRLAVASRLLHEYDRAKPNDPQRDALLKQANQLQREIAVLRPRWALGISLEGLIAARNGETIRAIDALRRGIDGGDQRVSSLLLLVSQLTTANRIDEAEAAFQGFERLKKANSTVAQLAIAIAEMKGDFRQGLDLARASAERNPRETKTWLLLAQTASAAAKSTDEPQARKALIAEASEALDRALVESGDSSLAVYQLRVQFQNAFFGTPEVTRELQQAANSKITEPTRSLFVGLTYLKLNDLPAAFAALTKAYRIKPESPECLIALSDYYKAAKNDAKSIEMLETALQFRPDHVEVRNRLALAIALRDGGEVPWKRLDALLGSEQTLSAKNKLLHALILINRGDEQRQQQADKILRDVIRNDKDNHDDAVRMLAALERRRWAIATESGDTRQASRPFAESRRLYTILVRRTDPLPLDIYRFADLLLAAEQTSEIDALADQLDKMADGGAMALDIRLRLARHQGDEKKAAQLAASWTQQMIGSEGTPQASAWETAGRTLSRLGFHEQALDWLQQAFEEDPKYLRPYVIALARGRKFDIALDVCQTEFEKTMRGETLALIADLIVLSGNTVTVPIEIEGYLDDAIHRYKSVAPVMESVATLRLSQQRYAEAVALYERAEKLAPQNVRILNNLAMALSEVQGRFGDALPRIRKAIDLYGRSPELLDTLGLVLLRNDQIDEAVVTLREATGSSPEPHYRFHLVMALLRSGDRVAARAQWAQLDIRAIKSAVLTPAETRDLEAIQEEFGRRKAS</sequence>
<keyword evidence="1" id="KW-0802">TPR repeat</keyword>
<dbReference type="Gene3D" id="1.25.40.10">
    <property type="entry name" value="Tetratricopeptide repeat domain"/>
    <property type="match status" value="6"/>
</dbReference>
<dbReference type="KEGG" id="ruv:EC9_25510"/>
<evidence type="ECO:0000313" key="3">
    <source>
        <dbReference type="EMBL" id="QDS88361.1"/>
    </source>
</evidence>
<dbReference type="Proteomes" id="UP000319557">
    <property type="component" value="Chromosome"/>
</dbReference>
<dbReference type="OrthoDB" id="221446at2"/>
<evidence type="ECO:0000256" key="2">
    <source>
        <dbReference type="SAM" id="Phobius"/>
    </source>
</evidence>
<organism evidence="3 4">
    <name type="scientific">Rosistilla ulvae</name>
    <dbReference type="NCBI Taxonomy" id="1930277"/>
    <lineage>
        <taxon>Bacteria</taxon>
        <taxon>Pseudomonadati</taxon>
        <taxon>Planctomycetota</taxon>
        <taxon>Planctomycetia</taxon>
        <taxon>Pirellulales</taxon>
        <taxon>Pirellulaceae</taxon>
        <taxon>Rosistilla</taxon>
    </lineage>
</organism>
<dbReference type="InterPro" id="IPR011990">
    <property type="entry name" value="TPR-like_helical_dom_sf"/>
</dbReference>
<proteinExistence type="predicted"/>
<accession>A0A517M0F6</accession>
<keyword evidence="4" id="KW-1185">Reference proteome</keyword>
<evidence type="ECO:0000256" key="1">
    <source>
        <dbReference type="PROSITE-ProRule" id="PRU00339"/>
    </source>
</evidence>
<dbReference type="PANTHER" id="PTHR12558:SF13">
    <property type="entry name" value="CELL DIVISION CYCLE PROTEIN 27 HOMOLOG"/>
    <property type="match status" value="1"/>
</dbReference>
<evidence type="ECO:0000313" key="4">
    <source>
        <dbReference type="Proteomes" id="UP000319557"/>
    </source>
</evidence>
<feature type="repeat" description="TPR" evidence="1">
    <location>
        <begin position="1048"/>
        <end position="1081"/>
    </location>
</feature>
<reference evidence="3 4" key="1">
    <citation type="submission" date="2019-02" db="EMBL/GenBank/DDBJ databases">
        <title>Deep-cultivation of Planctomycetes and their phenomic and genomic characterization uncovers novel biology.</title>
        <authorList>
            <person name="Wiegand S."/>
            <person name="Jogler M."/>
            <person name="Boedeker C."/>
            <person name="Pinto D."/>
            <person name="Vollmers J."/>
            <person name="Rivas-Marin E."/>
            <person name="Kohn T."/>
            <person name="Peeters S.H."/>
            <person name="Heuer A."/>
            <person name="Rast P."/>
            <person name="Oberbeckmann S."/>
            <person name="Bunk B."/>
            <person name="Jeske O."/>
            <person name="Meyerdierks A."/>
            <person name="Storesund J.E."/>
            <person name="Kallscheuer N."/>
            <person name="Luecker S."/>
            <person name="Lage O.M."/>
            <person name="Pohl T."/>
            <person name="Merkel B.J."/>
            <person name="Hornburger P."/>
            <person name="Mueller R.-W."/>
            <person name="Bruemmer F."/>
            <person name="Labrenz M."/>
            <person name="Spormann A.M."/>
            <person name="Op den Camp H."/>
            <person name="Overmann J."/>
            <person name="Amann R."/>
            <person name="Jetten M.S.M."/>
            <person name="Mascher T."/>
            <person name="Medema M.H."/>
            <person name="Devos D.P."/>
            <person name="Kaster A.-K."/>
            <person name="Ovreas L."/>
            <person name="Rohde M."/>
            <person name="Galperin M.Y."/>
            <person name="Jogler C."/>
        </authorList>
    </citation>
    <scope>NUCLEOTIDE SEQUENCE [LARGE SCALE GENOMIC DNA]</scope>
    <source>
        <strain evidence="3 4">EC9</strain>
    </source>
</reference>
<dbReference type="InterPro" id="IPR019734">
    <property type="entry name" value="TPR_rpt"/>
</dbReference>
<gene>
    <name evidence="3" type="ORF">EC9_25510</name>
</gene>
<name>A0A517M0F6_9BACT</name>
<dbReference type="PROSITE" id="PS50005">
    <property type="entry name" value="TPR"/>
    <property type="match status" value="3"/>
</dbReference>
<dbReference type="PANTHER" id="PTHR12558">
    <property type="entry name" value="CELL DIVISION CYCLE 16,23,27"/>
    <property type="match status" value="1"/>
</dbReference>
<feature type="repeat" description="TPR" evidence="1">
    <location>
        <begin position="1412"/>
        <end position="1445"/>
    </location>
</feature>
<feature type="transmembrane region" description="Helical" evidence="2">
    <location>
        <begin position="25"/>
        <end position="46"/>
    </location>
</feature>
<keyword evidence="2" id="KW-1133">Transmembrane helix</keyword>
<dbReference type="SUPFAM" id="SSF48452">
    <property type="entry name" value="TPR-like"/>
    <property type="match status" value="4"/>
</dbReference>
<feature type="repeat" description="TPR" evidence="1">
    <location>
        <begin position="1310"/>
        <end position="1343"/>
    </location>
</feature>
<dbReference type="RefSeq" id="WP_145345540.1">
    <property type="nucleotide sequence ID" value="NZ_CP036261.1"/>
</dbReference>
<keyword evidence="2" id="KW-0472">Membrane</keyword>
<keyword evidence="2" id="KW-0812">Transmembrane</keyword>
<dbReference type="SMART" id="SM00028">
    <property type="entry name" value="TPR"/>
    <property type="match status" value="9"/>
</dbReference>
<protein>
    <submittedName>
        <fullName evidence="3">Tetratricopeptide repeat protein</fullName>
    </submittedName>
</protein>